<keyword evidence="3" id="KW-1185">Reference proteome</keyword>
<dbReference type="Proteomes" id="UP000595437">
    <property type="component" value="Chromosome 4"/>
</dbReference>
<organism evidence="2 3">
    <name type="scientific">Caligus rogercresseyi</name>
    <name type="common">Sea louse</name>
    <dbReference type="NCBI Taxonomy" id="217165"/>
    <lineage>
        <taxon>Eukaryota</taxon>
        <taxon>Metazoa</taxon>
        <taxon>Ecdysozoa</taxon>
        <taxon>Arthropoda</taxon>
        <taxon>Crustacea</taxon>
        <taxon>Multicrustacea</taxon>
        <taxon>Hexanauplia</taxon>
        <taxon>Copepoda</taxon>
        <taxon>Siphonostomatoida</taxon>
        <taxon>Caligidae</taxon>
        <taxon>Caligus</taxon>
    </lineage>
</organism>
<sequence length="74" mass="8285">SDNEDTALDIESEEDKAVEKYKSDQGDSSDNEPDIPGNRRDGIDNADIDDSLQPEAQEFAPTEIQNELEDEKED</sequence>
<protein>
    <submittedName>
        <fullName evidence="2">Uncharacterized protein</fullName>
    </submittedName>
</protein>
<evidence type="ECO:0000313" key="2">
    <source>
        <dbReference type="EMBL" id="QQP53564.1"/>
    </source>
</evidence>
<evidence type="ECO:0000313" key="3">
    <source>
        <dbReference type="Proteomes" id="UP000595437"/>
    </source>
</evidence>
<reference evidence="3" key="1">
    <citation type="submission" date="2021-01" db="EMBL/GenBank/DDBJ databases">
        <title>Caligus Genome Assembly.</title>
        <authorList>
            <person name="Gallardo-Escarate C."/>
        </authorList>
    </citation>
    <scope>NUCLEOTIDE SEQUENCE [LARGE SCALE GENOMIC DNA]</scope>
</reference>
<proteinExistence type="predicted"/>
<accession>A0A7T8KCW6</accession>
<dbReference type="EMBL" id="CP045893">
    <property type="protein sequence ID" value="QQP53564.1"/>
    <property type="molecule type" value="Genomic_DNA"/>
</dbReference>
<dbReference type="AlphaFoldDB" id="A0A7T8KCW6"/>
<evidence type="ECO:0000256" key="1">
    <source>
        <dbReference type="SAM" id="MobiDB-lite"/>
    </source>
</evidence>
<gene>
    <name evidence="2" type="ORF">FKW44_006083</name>
</gene>
<feature type="compositionally biased region" description="Basic and acidic residues" evidence="1">
    <location>
        <begin position="15"/>
        <end position="25"/>
    </location>
</feature>
<feature type="compositionally biased region" description="Acidic residues" evidence="1">
    <location>
        <begin position="1"/>
        <end position="14"/>
    </location>
</feature>
<feature type="non-terminal residue" evidence="2">
    <location>
        <position position="1"/>
    </location>
</feature>
<name>A0A7T8KCW6_CALRO</name>
<feature type="region of interest" description="Disordered" evidence="1">
    <location>
        <begin position="1"/>
        <end position="74"/>
    </location>
</feature>